<keyword evidence="2" id="KW-0805">Transcription regulation</keyword>
<dbReference type="GO" id="GO:0003677">
    <property type="term" value="F:DNA binding"/>
    <property type="evidence" value="ECO:0007669"/>
    <property type="project" value="UniProtKB-KW"/>
</dbReference>
<dbReference type="PRINTS" id="PR00037">
    <property type="entry name" value="HTHLACR"/>
</dbReference>
<sequence length="255" mass="27783">MSAQKRQSIILDWVREEHHVDVDAISNRFGVTPQTIRRDINHLCEQGLLRRRYGGVSLPSAALNSAANASSVNLDLTHQKIASEIAKQIPNGASVSLGGGAGLVQVATALLNHTSLKVLTNSLSVASALASNSEIEVIVSGGQFRHANNDVVGPEVTNFFSSFFSDFGVISCGSIDAQHGLMDFDIREAEANRAIISNTRTKILLADQEKWHAKAMCKVATFKYVDLFFTDQMTQEEVESLPDCVKSFQVNPIRL</sequence>
<dbReference type="InterPro" id="IPR036388">
    <property type="entry name" value="WH-like_DNA-bd_sf"/>
</dbReference>
<feature type="domain" description="HTH deoR-type" evidence="5">
    <location>
        <begin position="3"/>
        <end position="58"/>
    </location>
</feature>
<evidence type="ECO:0000256" key="1">
    <source>
        <dbReference type="ARBA" id="ARBA00022491"/>
    </source>
</evidence>
<dbReference type="PROSITE" id="PS51000">
    <property type="entry name" value="HTH_DEOR_2"/>
    <property type="match status" value="1"/>
</dbReference>
<evidence type="ECO:0000313" key="6">
    <source>
        <dbReference type="EMBL" id="MFC3702246.1"/>
    </source>
</evidence>
<dbReference type="SMART" id="SM00420">
    <property type="entry name" value="HTH_DEOR"/>
    <property type="match status" value="1"/>
</dbReference>
<dbReference type="Pfam" id="PF00455">
    <property type="entry name" value="DeoRC"/>
    <property type="match status" value="1"/>
</dbReference>
<evidence type="ECO:0000313" key="7">
    <source>
        <dbReference type="Proteomes" id="UP001595710"/>
    </source>
</evidence>
<dbReference type="RefSeq" id="WP_290281438.1">
    <property type="nucleotide sequence ID" value="NZ_JAUFQI010000001.1"/>
</dbReference>
<dbReference type="PANTHER" id="PTHR30363">
    <property type="entry name" value="HTH-TYPE TRANSCRIPTIONAL REGULATOR SRLR-RELATED"/>
    <property type="match status" value="1"/>
</dbReference>
<name>A0ABV7WSR2_9GAMM</name>
<gene>
    <name evidence="6" type="ORF">ACFOND_11390</name>
</gene>
<dbReference type="InterPro" id="IPR001034">
    <property type="entry name" value="DeoR_HTH"/>
</dbReference>
<dbReference type="SUPFAM" id="SSF100950">
    <property type="entry name" value="NagB/RpiA/CoA transferase-like"/>
    <property type="match status" value="1"/>
</dbReference>
<dbReference type="InterPro" id="IPR050313">
    <property type="entry name" value="Carb_Metab_HTH_regulators"/>
</dbReference>
<dbReference type="Gene3D" id="1.10.10.10">
    <property type="entry name" value="Winged helix-like DNA-binding domain superfamily/Winged helix DNA-binding domain"/>
    <property type="match status" value="1"/>
</dbReference>
<dbReference type="PROSITE" id="PS00894">
    <property type="entry name" value="HTH_DEOR_1"/>
    <property type="match status" value="1"/>
</dbReference>
<evidence type="ECO:0000256" key="4">
    <source>
        <dbReference type="ARBA" id="ARBA00023163"/>
    </source>
</evidence>
<dbReference type="SMART" id="SM01134">
    <property type="entry name" value="DeoRC"/>
    <property type="match status" value="1"/>
</dbReference>
<dbReference type="InterPro" id="IPR018356">
    <property type="entry name" value="Tscrpt_reg_HTH_DeoR_CS"/>
</dbReference>
<accession>A0ABV7WSR2</accession>
<evidence type="ECO:0000259" key="5">
    <source>
        <dbReference type="PROSITE" id="PS51000"/>
    </source>
</evidence>
<keyword evidence="7" id="KW-1185">Reference proteome</keyword>
<dbReference type="InterPro" id="IPR014036">
    <property type="entry name" value="DeoR-like_C"/>
</dbReference>
<organism evidence="6 7">
    <name type="scientific">Reinekea marina</name>
    <dbReference type="NCBI Taxonomy" id="1310421"/>
    <lineage>
        <taxon>Bacteria</taxon>
        <taxon>Pseudomonadati</taxon>
        <taxon>Pseudomonadota</taxon>
        <taxon>Gammaproteobacteria</taxon>
        <taxon>Oceanospirillales</taxon>
        <taxon>Saccharospirillaceae</taxon>
        <taxon>Reinekea</taxon>
    </lineage>
</organism>
<proteinExistence type="predicted"/>
<dbReference type="Pfam" id="PF08220">
    <property type="entry name" value="HTH_DeoR"/>
    <property type="match status" value="1"/>
</dbReference>
<dbReference type="InterPro" id="IPR036390">
    <property type="entry name" value="WH_DNA-bd_sf"/>
</dbReference>
<keyword evidence="1" id="KW-0678">Repressor</keyword>
<dbReference type="InterPro" id="IPR037171">
    <property type="entry name" value="NagB/RpiA_transferase-like"/>
</dbReference>
<dbReference type="SUPFAM" id="SSF46785">
    <property type="entry name" value="Winged helix' DNA-binding domain"/>
    <property type="match status" value="1"/>
</dbReference>
<dbReference type="Gene3D" id="3.30.750.70">
    <property type="entry name" value="4-hydroxybutyrate coenzyme like domains"/>
    <property type="match status" value="1"/>
</dbReference>
<dbReference type="EMBL" id="JBHRYN010000012">
    <property type="protein sequence ID" value="MFC3702246.1"/>
    <property type="molecule type" value="Genomic_DNA"/>
</dbReference>
<comment type="caution">
    <text evidence="6">The sequence shown here is derived from an EMBL/GenBank/DDBJ whole genome shotgun (WGS) entry which is preliminary data.</text>
</comment>
<protein>
    <submittedName>
        <fullName evidence="6">DeoR/GlpR family DNA-binding transcription regulator</fullName>
    </submittedName>
</protein>
<dbReference type="PANTHER" id="PTHR30363:SF4">
    <property type="entry name" value="GLYCEROL-3-PHOSPHATE REGULON REPRESSOR"/>
    <property type="match status" value="1"/>
</dbReference>
<evidence type="ECO:0000256" key="3">
    <source>
        <dbReference type="ARBA" id="ARBA00023125"/>
    </source>
</evidence>
<reference evidence="7" key="1">
    <citation type="journal article" date="2019" name="Int. J. Syst. Evol. Microbiol.">
        <title>The Global Catalogue of Microorganisms (GCM) 10K type strain sequencing project: providing services to taxonomists for standard genome sequencing and annotation.</title>
        <authorList>
            <consortium name="The Broad Institute Genomics Platform"/>
            <consortium name="The Broad Institute Genome Sequencing Center for Infectious Disease"/>
            <person name="Wu L."/>
            <person name="Ma J."/>
        </authorList>
    </citation>
    <scope>NUCLEOTIDE SEQUENCE [LARGE SCALE GENOMIC DNA]</scope>
    <source>
        <strain evidence="7">CECT 8288</strain>
    </source>
</reference>
<keyword evidence="3 6" id="KW-0238">DNA-binding</keyword>
<dbReference type="Proteomes" id="UP001595710">
    <property type="component" value="Unassembled WGS sequence"/>
</dbReference>
<evidence type="ECO:0000256" key="2">
    <source>
        <dbReference type="ARBA" id="ARBA00023015"/>
    </source>
</evidence>
<keyword evidence="4" id="KW-0804">Transcription</keyword>